<organism evidence="5 6">
    <name type="scientific">Papaver somniferum</name>
    <name type="common">Opium poppy</name>
    <dbReference type="NCBI Taxonomy" id="3469"/>
    <lineage>
        <taxon>Eukaryota</taxon>
        <taxon>Viridiplantae</taxon>
        <taxon>Streptophyta</taxon>
        <taxon>Embryophyta</taxon>
        <taxon>Tracheophyta</taxon>
        <taxon>Spermatophyta</taxon>
        <taxon>Magnoliopsida</taxon>
        <taxon>Ranunculales</taxon>
        <taxon>Papaveraceae</taxon>
        <taxon>Papaveroideae</taxon>
        <taxon>Papaver</taxon>
    </lineage>
</organism>
<keyword evidence="6" id="KW-1185">Reference proteome</keyword>
<dbReference type="OMA" id="DVCQFTC"/>
<dbReference type="Proteomes" id="UP000316621">
    <property type="component" value="Chromosome 7"/>
</dbReference>
<proteinExistence type="inferred from homology"/>
<evidence type="ECO:0000313" key="6">
    <source>
        <dbReference type="Proteomes" id="UP000316621"/>
    </source>
</evidence>
<sequence length="351" mass="41147">MQLKEKEELLRNMELGLIPDQEIRQRIRIELEKRLQWGYKETHEEQLSQLLDLVHSLKGMKMATEMENLDLKLYEAPMEFLKIQHGSNMKQSAGYYTDESTTLDEAEIAMLDLYMERAQIKDGQSVLDLGCGLGAVALFGANKFKKCQFTGVTSSVEQKDYIEGKCKELKLTNVKVLLADITTYETEERFDRIFAVELIEHMKNYQLLLKKISEWMKDDGLLFVEHVCHKTLAYHYEPVDAEDWYTNYIFPAGTLTLSSASMLLYFQDDVSVVNQWTLSGKHYSRSHEEWLKNMDKNIVEFKEIMRSITKTEKEAIKLLNFWRIFCMCGAELFGYKNGEEWMLTHLLFKKK</sequence>
<dbReference type="STRING" id="3469.A0A4Y7K7I3"/>
<dbReference type="EMBL" id="CM010721">
    <property type="protein sequence ID" value="RZC68171.1"/>
    <property type="molecule type" value="Genomic_DNA"/>
</dbReference>
<accession>A0A4Y7K7I3</accession>
<evidence type="ECO:0000256" key="1">
    <source>
        <dbReference type="ARBA" id="ARBA00010815"/>
    </source>
</evidence>
<dbReference type="Pfam" id="PF02353">
    <property type="entry name" value="CMAS"/>
    <property type="match status" value="1"/>
</dbReference>
<dbReference type="GO" id="GO:0032259">
    <property type="term" value="P:methylation"/>
    <property type="evidence" value="ECO:0007669"/>
    <property type="project" value="UniProtKB-KW"/>
</dbReference>
<dbReference type="PANTHER" id="PTHR43832:SF1">
    <property type="entry name" value="S-ADENOSYL-L-METHIONINE-DEPENDENT METHYLTRANSFERASES SUPERFAMILY PROTEIN"/>
    <property type="match status" value="1"/>
</dbReference>
<name>A0A4Y7K7I3_PAPSO</name>
<dbReference type="GO" id="GO:0008168">
    <property type="term" value="F:methyltransferase activity"/>
    <property type="evidence" value="ECO:0007669"/>
    <property type="project" value="UniProtKB-KW"/>
</dbReference>
<dbReference type="AlphaFoldDB" id="A0A4Y7K7I3"/>
<protein>
    <submittedName>
        <fullName evidence="5">Uncharacterized protein</fullName>
    </submittedName>
</protein>
<dbReference type="InterPro" id="IPR029063">
    <property type="entry name" value="SAM-dependent_MTases_sf"/>
</dbReference>
<evidence type="ECO:0000256" key="4">
    <source>
        <dbReference type="ARBA" id="ARBA00022691"/>
    </source>
</evidence>
<reference evidence="5 6" key="1">
    <citation type="journal article" date="2018" name="Science">
        <title>The opium poppy genome and morphinan production.</title>
        <authorList>
            <person name="Guo L."/>
            <person name="Winzer T."/>
            <person name="Yang X."/>
            <person name="Li Y."/>
            <person name="Ning Z."/>
            <person name="He Z."/>
            <person name="Teodor R."/>
            <person name="Lu Y."/>
            <person name="Bowser T.A."/>
            <person name="Graham I.A."/>
            <person name="Ye K."/>
        </authorList>
    </citation>
    <scope>NUCLEOTIDE SEQUENCE [LARGE SCALE GENOMIC DNA]</scope>
    <source>
        <strain evidence="6">cv. HN1</strain>
        <tissue evidence="5">Leaves</tissue>
    </source>
</reference>
<evidence type="ECO:0000256" key="3">
    <source>
        <dbReference type="ARBA" id="ARBA00022679"/>
    </source>
</evidence>
<evidence type="ECO:0000313" key="5">
    <source>
        <dbReference type="EMBL" id="RZC68171.1"/>
    </source>
</evidence>
<dbReference type="SMR" id="A0A4Y7K7I3"/>
<dbReference type="CDD" id="cd02440">
    <property type="entry name" value="AdoMet_MTases"/>
    <property type="match status" value="1"/>
</dbReference>
<dbReference type="Gramene" id="RZC68171">
    <property type="protein sequence ID" value="RZC68171"/>
    <property type="gene ID" value="C5167_031428"/>
</dbReference>
<keyword evidence="3" id="KW-0808">Transferase</keyword>
<dbReference type="OrthoDB" id="506498at2759"/>
<evidence type="ECO:0000256" key="2">
    <source>
        <dbReference type="ARBA" id="ARBA00022603"/>
    </source>
</evidence>
<gene>
    <name evidence="5" type="ORF">C5167_031428</name>
</gene>
<keyword evidence="4" id="KW-0949">S-adenosyl-L-methionine</keyword>
<dbReference type="SUPFAM" id="SSF53335">
    <property type="entry name" value="S-adenosyl-L-methionine-dependent methyltransferases"/>
    <property type="match status" value="1"/>
</dbReference>
<dbReference type="PANTHER" id="PTHR43832">
    <property type="match status" value="1"/>
</dbReference>
<comment type="similarity">
    <text evidence="1">Belongs to the CFA/CMAS family.</text>
</comment>
<dbReference type="Gene3D" id="3.40.50.150">
    <property type="entry name" value="Vaccinia Virus protein VP39"/>
    <property type="match status" value="1"/>
</dbReference>
<keyword evidence="2" id="KW-0489">Methyltransferase</keyword>
<dbReference type="FunFam" id="3.40.50.150:FF:000554">
    <property type="entry name" value="Cation-transporting ATPase"/>
    <property type="match status" value="1"/>
</dbReference>